<evidence type="ECO:0000256" key="5">
    <source>
        <dbReference type="ARBA" id="ARBA00023136"/>
    </source>
</evidence>
<protein>
    <recommendedName>
        <fullName evidence="9">Aromatic acid exporter family member 1</fullName>
    </recommendedName>
</protein>
<name>A0A1Q8QQS8_9FIRM</name>
<comment type="caution">
    <text evidence="7">The sequence shown here is derived from an EMBL/GenBank/DDBJ whole genome shotgun (WGS) entry which is preliminary data.</text>
</comment>
<feature type="transmembrane region" description="Helical" evidence="6">
    <location>
        <begin position="97"/>
        <end position="114"/>
    </location>
</feature>
<dbReference type="InterPro" id="IPR010343">
    <property type="entry name" value="ArAE_1"/>
</dbReference>
<dbReference type="OrthoDB" id="1653617at2"/>
<dbReference type="EMBL" id="MLBF01000030">
    <property type="protein sequence ID" value="OLN29695.1"/>
    <property type="molecule type" value="Genomic_DNA"/>
</dbReference>
<accession>A0A1Q8QQS8</accession>
<dbReference type="RefSeq" id="WP_075365889.1">
    <property type="nucleotide sequence ID" value="NZ_MLBF01000030.1"/>
</dbReference>
<dbReference type="InterPro" id="IPR052984">
    <property type="entry name" value="UPF0421"/>
</dbReference>
<comment type="subcellular location">
    <subcellularLocation>
        <location evidence="1">Cell membrane</location>
        <topology evidence="1">Multi-pass membrane protein</topology>
    </subcellularLocation>
</comment>
<gene>
    <name evidence="7" type="ORF">DSOL_3401</name>
</gene>
<evidence type="ECO:0000313" key="8">
    <source>
        <dbReference type="Proteomes" id="UP000186102"/>
    </source>
</evidence>
<feature type="transmembrane region" description="Helical" evidence="6">
    <location>
        <begin position="59"/>
        <end position="77"/>
    </location>
</feature>
<evidence type="ECO:0000256" key="3">
    <source>
        <dbReference type="ARBA" id="ARBA00022692"/>
    </source>
</evidence>
<evidence type="ECO:0000256" key="4">
    <source>
        <dbReference type="ARBA" id="ARBA00022989"/>
    </source>
</evidence>
<dbReference type="PANTHER" id="PTHR40064:SF1">
    <property type="entry name" value="MEMBRANE PROTEIN"/>
    <property type="match status" value="1"/>
</dbReference>
<evidence type="ECO:0000313" key="7">
    <source>
        <dbReference type="EMBL" id="OLN29695.1"/>
    </source>
</evidence>
<keyword evidence="5 6" id="KW-0472">Membrane</keyword>
<evidence type="ECO:0000256" key="2">
    <source>
        <dbReference type="ARBA" id="ARBA00022475"/>
    </source>
</evidence>
<keyword evidence="3 6" id="KW-0812">Transmembrane</keyword>
<keyword evidence="2" id="KW-1003">Cell membrane</keyword>
<dbReference type="PANTHER" id="PTHR40064">
    <property type="entry name" value="MEMBRANE PROTEIN-RELATED"/>
    <property type="match status" value="1"/>
</dbReference>
<reference evidence="7 8" key="1">
    <citation type="submission" date="2016-09" db="EMBL/GenBank/DDBJ databases">
        <title>Complete genome of Desulfosporosinus sp. OL.</title>
        <authorList>
            <person name="Mardanov A."/>
            <person name="Beletsky A."/>
            <person name="Panova A."/>
            <person name="Karnachuk O."/>
            <person name="Ravin N."/>
        </authorList>
    </citation>
    <scope>NUCLEOTIDE SEQUENCE [LARGE SCALE GENOMIC DNA]</scope>
    <source>
        <strain evidence="7 8">OL</strain>
    </source>
</reference>
<keyword evidence="8" id="KW-1185">Reference proteome</keyword>
<evidence type="ECO:0000256" key="6">
    <source>
        <dbReference type="SAM" id="Phobius"/>
    </source>
</evidence>
<evidence type="ECO:0000256" key="1">
    <source>
        <dbReference type="ARBA" id="ARBA00004651"/>
    </source>
</evidence>
<dbReference type="AlphaFoldDB" id="A0A1Q8QQS8"/>
<organism evidence="7 8">
    <name type="scientific">Desulfosporosinus metallidurans</name>
    <dbReference type="NCBI Taxonomy" id="1888891"/>
    <lineage>
        <taxon>Bacteria</taxon>
        <taxon>Bacillati</taxon>
        <taxon>Bacillota</taxon>
        <taxon>Clostridia</taxon>
        <taxon>Eubacteriales</taxon>
        <taxon>Desulfitobacteriaceae</taxon>
        <taxon>Desulfosporosinus</taxon>
    </lineage>
</organism>
<dbReference type="Proteomes" id="UP000186102">
    <property type="component" value="Unassembled WGS sequence"/>
</dbReference>
<proteinExistence type="predicted"/>
<evidence type="ECO:0008006" key="9">
    <source>
        <dbReference type="Google" id="ProtNLM"/>
    </source>
</evidence>
<sequence length="168" mass="18598">MIGWRIIKTGIAVTLCLWIAQLLNFEYPFYSAIASVIAMQATIEGSLKAGIHRMQGTIVGAITGYAFALVAVHNPWWTGLGLIGTMMVLKYMKWPEAMSIASIVFIAITVNLTGKPLDYAVNRIIDTALGIVVAYLVNRWVVPPFRVLLDSEERLEEENEKGKVKGNE</sequence>
<dbReference type="Pfam" id="PF06081">
    <property type="entry name" value="ArAE_1"/>
    <property type="match status" value="1"/>
</dbReference>
<keyword evidence="4 6" id="KW-1133">Transmembrane helix</keyword>
<dbReference type="GO" id="GO:0005886">
    <property type="term" value="C:plasma membrane"/>
    <property type="evidence" value="ECO:0007669"/>
    <property type="project" value="UniProtKB-SubCell"/>
</dbReference>